<evidence type="ECO:0000313" key="6">
    <source>
        <dbReference type="EMBL" id="MBE9399433.1"/>
    </source>
</evidence>
<name>A0A8J7FNA0_9GAMM</name>
<gene>
    <name evidence="6" type="ORF">IOQ59_19395</name>
</gene>
<accession>A0A8J7FNA0</accession>
<dbReference type="AlphaFoldDB" id="A0A8J7FNA0"/>
<evidence type="ECO:0000256" key="1">
    <source>
        <dbReference type="ARBA" id="ARBA00009437"/>
    </source>
</evidence>
<dbReference type="Pfam" id="PF00126">
    <property type="entry name" value="HTH_1"/>
    <property type="match status" value="1"/>
</dbReference>
<dbReference type="SUPFAM" id="SSF46785">
    <property type="entry name" value="Winged helix' DNA-binding domain"/>
    <property type="match status" value="1"/>
</dbReference>
<proteinExistence type="inferred from homology"/>
<dbReference type="CDD" id="cd08422">
    <property type="entry name" value="PBP2_CrgA_like"/>
    <property type="match status" value="1"/>
</dbReference>
<evidence type="ECO:0000256" key="4">
    <source>
        <dbReference type="ARBA" id="ARBA00023163"/>
    </source>
</evidence>
<sequence>MKRNIDLIKAMRTFLVVVDHQSFTAASQTLNLVTSAVSRQVSDLEKHFDCQLLYRTTRAMHLTAEGQFYLEQFKDVLERLDSLEMLTSARQQKVTGHLRMTTPINIGRLGIQKKVSDFLSLHPDVTLSWMLVNRFVNLVEEGVDLAIRVGDLPDSSLIARQFTTLSVHFVASPDYLLQHGTPKHPEELASHQCVLDSSIRTPRRWRYNTNKGEQQVSVQGTIEVNQGGLAAEFAAAGHGVALLPEFLVQEYVDRGELVHILSEYQLPKVPVSLVYPANRMASPALKSLVDYLLEYRPKDKG</sequence>
<dbReference type="InterPro" id="IPR058163">
    <property type="entry name" value="LysR-type_TF_proteobact-type"/>
</dbReference>
<reference evidence="6" key="1">
    <citation type="submission" date="2020-10" db="EMBL/GenBank/DDBJ databases">
        <title>Bacterium isolated from coastal waters sediment.</title>
        <authorList>
            <person name="Chen R.-J."/>
            <person name="Lu D.-C."/>
            <person name="Zhu K.-L."/>
            <person name="Du Z.-J."/>
        </authorList>
    </citation>
    <scope>NUCLEOTIDE SEQUENCE</scope>
    <source>
        <strain evidence="6">N1Y112</strain>
    </source>
</reference>
<keyword evidence="2" id="KW-0805">Transcription regulation</keyword>
<evidence type="ECO:0000313" key="7">
    <source>
        <dbReference type="Proteomes" id="UP000640333"/>
    </source>
</evidence>
<dbReference type="PROSITE" id="PS50931">
    <property type="entry name" value="HTH_LYSR"/>
    <property type="match status" value="1"/>
</dbReference>
<dbReference type="RefSeq" id="WP_193955126.1">
    <property type="nucleotide sequence ID" value="NZ_JADEYS010000027.1"/>
</dbReference>
<dbReference type="PANTHER" id="PTHR30537:SF5">
    <property type="entry name" value="HTH-TYPE TRANSCRIPTIONAL ACTIVATOR TTDR-RELATED"/>
    <property type="match status" value="1"/>
</dbReference>
<organism evidence="6 7">
    <name type="scientific">Pontibacterium sinense</name>
    <dbReference type="NCBI Taxonomy" id="2781979"/>
    <lineage>
        <taxon>Bacteria</taxon>
        <taxon>Pseudomonadati</taxon>
        <taxon>Pseudomonadota</taxon>
        <taxon>Gammaproteobacteria</taxon>
        <taxon>Oceanospirillales</taxon>
        <taxon>Oceanospirillaceae</taxon>
        <taxon>Pontibacterium</taxon>
    </lineage>
</organism>
<feature type="domain" description="HTH lysR-type" evidence="5">
    <location>
        <begin position="6"/>
        <end position="63"/>
    </location>
</feature>
<dbReference type="InterPro" id="IPR036390">
    <property type="entry name" value="WH_DNA-bd_sf"/>
</dbReference>
<dbReference type="Proteomes" id="UP000640333">
    <property type="component" value="Unassembled WGS sequence"/>
</dbReference>
<dbReference type="Gene3D" id="1.10.10.10">
    <property type="entry name" value="Winged helix-like DNA-binding domain superfamily/Winged helix DNA-binding domain"/>
    <property type="match status" value="1"/>
</dbReference>
<keyword evidence="4" id="KW-0804">Transcription</keyword>
<dbReference type="SUPFAM" id="SSF53850">
    <property type="entry name" value="Periplasmic binding protein-like II"/>
    <property type="match status" value="1"/>
</dbReference>
<dbReference type="Gene3D" id="3.40.190.290">
    <property type="match status" value="1"/>
</dbReference>
<protein>
    <submittedName>
        <fullName evidence="6">LysR family transcriptional regulator</fullName>
    </submittedName>
</protein>
<dbReference type="Pfam" id="PF03466">
    <property type="entry name" value="LysR_substrate"/>
    <property type="match status" value="1"/>
</dbReference>
<dbReference type="InterPro" id="IPR005119">
    <property type="entry name" value="LysR_subst-bd"/>
</dbReference>
<comment type="caution">
    <text evidence="6">The sequence shown here is derived from an EMBL/GenBank/DDBJ whole genome shotgun (WGS) entry which is preliminary data.</text>
</comment>
<evidence type="ECO:0000256" key="3">
    <source>
        <dbReference type="ARBA" id="ARBA00023125"/>
    </source>
</evidence>
<comment type="similarity">
    <text evidence="1">Belongs to the LysR transcriptional regulatory family.</text>
</comment>
<dbReference type="InterPro" id="IPR036388">
    <property type="entry name" value="WH-like_DNA-bd_sf"/>
</dbReference>
<dbReference type="GO" id="GO:0003700">
    <property type="term" value="F:DNA-binding transcription factor activity"/>
    <property type="evidence" value="ECO:0007669"/>
    <property type="project" value="InterPro"/>
</dbReference>
<evidence type="ECO:0000256" key="2">
    <source>
        <dbReference type="ARBA" id="ARBA00023015"/>
    </source>
</evidence>
<dbReference type="PANTHER" id="PTHR30537">
    <property type="entry name" value="HTH-TYPE TRANSCRIPTIONAL REGULATOR"/>
    <property type="match status" value="1"/>
</dbReference>
<dbReference type="FunFam" id="1.10.10.10:FF:000001">
    <property type="entry name" value="LysR family transcriptional regulator"/>
    <property type="match status" value="1"/>
</dbReference>
<keyword evidence="7" id="KW-1185">Reference proteome</keyword>
<keyword evidence="3" id="KW-0238">DNA-binding</keyword>
<evidence type="ECO:0000259" key="5">
    <source>
        <dbReference type="PROSITE" id="PS50931"/>
    </source>
</evidence>
<dbReference type="GO" id="GO:0003677">
    <property type="term" value="F:DNA binding"/>
    <property type="evidence" value="ECO:0007669"/>
    <property type="project" value="UniProtKB-KW"/>
</dbReference>
<dbReference type="InterPro" id="IPR000847">
    <property type="entry name" value="LysR_HTH_N"/>
</dbReference>
<dbReference type="EMBL" id="JADEYS010000027">
    <property type="protein sequence ID" value="MBE9399433.1"/>
    <property type="molecule type" value="Genomic_DNA"/>
</dbReference>